<gene>
    <name evidence="1" type="ordered locus">TEQUI_0357</name>
</gene>
<accession>A0A654KFU8</accession>
<reference evidence="1 2" key="1">
    <citation type="journal article" date="2011" name="J. Bacteriol.">
        <title>Genome sequence of Taylorella equigenitalis MCE9, the causative agent of contagious equine metritis.</title>
        <authorList>
            <person name="Hebert L."/>
            <person name="Moumen B."/>
            <person name="Duquesne F."/>
            <person name="Breuil M.F."/>
            <person name="Laugier C."/>
            <person name="Batto J.M."/>
            <person name="Renault P."/>
            <person name="Petry S."/>
        </authorList>
    </citation>
    <scope>NUCLEOTIDE SEQUENCE [LARGE SCALE GENOMIC DNA]</scope>
    <source>
        <strain evidence="1 2">MCE9</strain>
    </source>
</reference>
<proteinExistence type="predicted"/>
<sequence>MDNKSKLDALQVQASIDRRQLVNGFYKLRDDLDPEVLTNYVMSKGRSLVTGALPDAPRTFSWLGRNPRLSLVIAKGLLGMTKTKNRLLRNVALGLATWFITKRFR</sequence>
<dbReference type="KEGG" id="teq:TEQUI_0357"/>
<dbReference type="AlphaFoldDB" id="A0A654KFU8"/>
<evidence type="ECO:0000313" key="1">
    <source>
        <dbReference type="EMBL" id="ADU91304.1"/>
    </source>
</evidence>
<protein>
    <submittedName>
        <fullName evidence="1">Uncharacterized protein</fullName>
    </submittedName>
</protein>
<organism evidence="1 2">
    <name type="scientific">Taylorella equigenitalis (strain MCE9)</name>
    <dbReference type="NCBI Taxonomy" id="937774"/>
    <lineage>
        <taxon>Bacteria</taxon>
        <taxon>Pseudomonadati</taxon>
        <taxon>Pseudomonadota</taxon>
        <taxon>Betaproteobacteria</taxon>
        <taxon>Burkholderiales</taxon>
        <taxon>Alcaligenaceae</taxon>
        <taxon>Taylorella</taxon>
    </lineage>
</organism>
<dbReference type="EMBL" id="CP002456">
    <property type="protein sequence ID" value="ADU91304.1"/>
    <property type="molecule type" value="Genomic_DNA"/>
</dbReference>
<name>A0A654KFU8_TAYEM</name>
<dbReference type="Proteomes" id="UP000007472">
    <property type="component" value="Chromosome"/>
</dbReference>
<evidence type="ECO:0000313" key="2">
    <source>
        <dbReference type="Proteomes" id="UP000007472"/>
    </source>
</evidence>